<dbReference type="Proteomes" id="UP001153334">
    <property type="component" value="Unassembled WGS sequence"/>
</dbReference>
<sequence length="556" mass="61765">MDTLDTVLDAASAYEDQYNQFANLDQEVELQLAQWKEMLAEARDGANTRQYQRQAALERYNDAATTAERCYHQMQTENTEISIASDTFEEEVGKWSDWQSFLAVCKIIIAVAKFAVSVGGMFVGGGGEAAGSAEAAIETVVEFEKEAGAVAQVISSDTLKNLKKCVEFLQALYPAIQQIVDAAKVLETDPSAKITPTDTITGSSSADADSAALVTVASWDKWITEADLSLKFAVANKINTADTYQLALRKHAINGKLLAQAQAEAIKAGQQYVQAAMEAVLCERDVERLESLIDKYEGQEDVYEVAKASLFDRFMALRTSLVIEMRNITWAYKYYTLKDSRVVLDVLKSTAEYRRDKSAIKQDIENADAAYASDFEPFSYPIPSTELPSSYHQLLLDGLKSSDGRASFTLSPELDADGNRSFAAAFTKGFHYRLEGMEPTLRGALPQPESLEDGKVVVNLQISTSGLYQDVQDDQVFSFTSLRQVRNFSYELLASGETGQIRDHAVFPVVNHAEPTPFTQWTIKLLNREDVDLSGLEAVDLYWQGHYRVREAERRS</sequence>
<proteinExistence type="predicted"/>
<dbReference type="EMBL" id="JAPESX010000511">
    <property type="protein sequence ID" value="KAJ8120948.1"/>
    <property type="molecule type" value="Genomic_DNA"/>
</dbReference>
<evidence type="ECO:0000313" key="2">
    <source>
        <dbReference type="Proteomes" id="UP001153334"/>
    </source>
</evidence>
<keyword evidence="2" id="KW-1185">Reference proteome</keyword>
<accession>A0ACC2J0H7</accession>
<evidence type="ECO:0000313" key="1">
    <source>
        <dbReference type="EMBL" id="KAJ8120948.1"/>
    </source>
</evidence>
<name>A0ACC2J0H7_9PEZI</name>
<organism evidence="1 2">
    <name type="scientific">Nemania bipapillata</name>
    <dbReference type="NCBI Taxonomy" id="110536"/>
    <lineage>
        <taxon>Eukaryota</taxon>
        <taxon>Fungi</taxon>
        <taxon>Dikarya</taxon>
        <taxon>Ascomycota</taxon>
        <taxon>Pezizomycotina</taxon>
        <taxon>Sordariomycetes</taxon>
        <taxon>Xylariomycetidae</taxon>
        <taxon>Xylariales</taxon>
        <taxon>Xylariaceae</taxon>
        <taxon>Nemania</taxon>
    </lineage>
</organism>
<comment type="caution">
    <text evidence="1">The sequence shown here is derived from an EMBL/GenBank/DDBJ whole genome shotgun (WGS) entry which is preliminary data.</text>
</comment>
<protein>
    <submittedName>
        <fullName evidence="1">Uncharacterized protein</fullName>
    </submittedName>
</protein>
<gene>
    <name evidence="1" type="ORF">ONZ43_g2482</name>
</gene>
<reference evidence="1" key="1">
    <citation type="submission" date="2022-11" db="EMBL/GenBank/DDBJ databases">
        <title>Genome Sequence of Nemania bipapillata.</title>
        <authorList>
            <person name="Buettner E."/>
        </authorList>
    </citation>
    <scope>NUCLEOTIDE SEQUENCE</scope>
    <source>
        <strain evidence="1">CP14</strain>
    </source>
</reference>